<organism evidence="12 13">
    <name type="scientific">Marmota marmota marmota</name>
    <name type="common">Alpine marmot</name>
    <dbReference type="NCBI Taxonomy" id="9994"/>
    <lineage>
        <taxon>Eukaryota</taxon>
        <taxon>Metazoa</taxon>
        <taxon>Chordata</taxon>
        <taxon>Craniata</taxon>
        <taxon>Vertebrata</taxon>
        <taxon>Euteleostomi</taxon>
        <taxon>Mammalia</taxon>
        <taxon>Eutheria</taxon>
        <taxon>Euarchontoglires</taxon>
        <taxon>Glires</taxon>
        <taxon>Rodentia</taxon>
        <taxon>Sciuromorpha</taxon>
        <taxon>Sciuridae</taxon>
        <taxon>Xerinae</taxon>
        <taxon>Marmotini</taxon>
        <taxon>Marmota</taxon>
    </lineage>
</organism>
<protein>
    <recommendedName>
        <fullName evidence="3">Signal peptidase complex subunit 1</fullName>
    </recommendedName>
    <alternativeName>
        <fullName evidence="8">Microsomal signal peptidase 12 kDa subunit</fullName>
    </alternativeName>
</protein>
<dbReference type="InterPro" id="IPR009542">
    <property type="entry name" value="Spc1/SPCS1"/>
</dbReference>
<comment type="subunit">
    <text evidence="10">Component of the signal peptidase complex paralog A (SPC-A) composed of a catalytic subunit SEC11A and three accessory subunits SPCS1, SPCS2 and SPCS3. Component of the signal peptidase complex paralog C (SPC-C) composed of a catalytic subunit SEC11C and three accessory subunits SPCS1, SPCS2 and SPCS3. Within the complex, interacts with SPCS2 and SPCS3. The complex induces a local thinning of the ER membrane which is used to measure the length of the signal peptide (SP) h-region of protein substrates. This ensures the selectivity of the complex towards h-regions shorter than 18-20 amino acids.</text>
</comment>
<evidence type="ECO:0000256" key="9">
    <source>
        <dbReference type="ARBA" id="ARBA00045204"/>
    </source>
</evidence>
<proteinExistence type="inferred from homology"/>
<keyword evidence="5" id="KW-0256">Endoplasmic reticulum</keyword>
<evidence type="ECO:0000256" key="8">
    <source>
        <dbReference type="ARBA" id="ARBA00032913"/>
    </source>
</evidence>
<evidence type="ECO:0000256" key="10">
    <source>
        <dbReference type="ARBA" id="ARBA00046498"/>
    </source>
</evidence>
<feature type="transmembrane region" description="Helical" evidence="11">
    <location>
        <begin position="23"/>
        <end position="41"/>
    </location>
</feature>
<keyword evidence="6 11" id="KW-1133">Transmembrane helix</keyword>
<dbReference type="PANTHER" id="PTHR13202:SF0">
    <property type="entry name" value="SIGNAL PEPTIDASE COMPLEX SUBUNIT 1"/>
    <property type="match status" value="1"/>
</dbReference>
<dbReference type="GeneID" id="107149637"/>
<comment type="function">
    <text evidence="9">Component of the signal peptidase complex (SPC) which catalyzes the cleavage of N-terminal signal sequences from nascent proteins as they are translocated into the lumen of the endoplasmic reticulum. Dispensable for SPC enzymatic activity.</text>
</comment>
<dbReference type="GO" id="GO:0006465">
    <property type="term" value="P:signal peptide processing"/>
    <property type="evidence" value="ECO:0007669"/>
    <property type="project" value="InterPro"/>
</dbReference>
<dbReference type="CTD" id="28972"/>
<dbReference type="GO" id="GO:0045047">
    <property type="term" value="P:protein targeting to ER"/>
    <property type="evidence" value="ECO:0007669"/>
    <property type="project" value="TreeGrafter"/>
</dbReference>
<dbReference type="OrthoDB" id="263893at2759"/>
<dbReference type="RefSeq" id="XP_015349939.1">
    <property type="nucleotide sequence ID" value="XM_015494453.2"/>
</dbReference>
<reference evidence="12" key="2">
    <citation type="submission" date="2025-09" db="UniProtKB">
        <authorList>
            <consortium name="Ensembl"/>
        </authorList>
    </citation>
    <scope>IDENTIFICATION</scope>
</reference>
<evidence type="ECO:0000256" key="7">
    <source>
        <dbReference type="ARBA" id="ARBA00023136"/>
    </source>
</evidence>
<sequence>MLEHLSSLPTQMDYKGQKLAEQMFQGIILFSAIVGFIYGYVAEQFGWTVYIVMAGFAFSCLLTLPPWPIYRRHPLKWLPVQDSCTEDKKPGDRKIKRHAKNN</sequence>
<dbReference type="GO" id="GO:0005787">
    <property type="term" value="C:signal peptidase complex"/>
    <property type="evidence" value="ECO:0007669"/>
    <property type="project" value="InterPro"/>
</dbReference>
<keyword evidence="13" id="KW-1185">Reference proteome</keyword>
<evidence type="ECO:0000256" key="4">
    <source>
        <dbReference type="ARBA" id="ARBA00022692"/>
    </source>
</evidence>
<evidence type="ECO:0000256" key="5">
    <source>
        <dbReference type="ARBA" id="ARBA00022824"/>
    </source>
</evidence>
<dbReference type="KEGG" id="mmma:107149637"/>
<evidence type="ECO:0000256" key="1">
    <source>
        <dbReference type="ARBA" id="ARBA00004477"/>
    </source>
</evidence>
<evidence type="ECO:0000313" key="13">
    <source>
        <dbReference type="Proteomes" id="UP000694407"/>
    </source>
</evidence>
<feature type="transmembrane region" description="Helical" evidence="11">
    <location>
        <begin position="47"/>
        <end position="67"/>
    </location>
</feature>
<dbReference type="Proteomes" id="UP000694407">
    <property type="component" value="Unplaced"/>
</dbReference>
<comment type="subcellular location">
    <subcellularLocation>
        <location evidence="1">Endoplasmic reticulum membrane</location>
        <topology evidence="1">Multi-pass membrane protein</topology>
    </subcellularLocation>
</comment>
<dbReference type="Pfam" id="PF06645">
    <property type="entry name" value="SPC12"/>
    <property type="match status" value="1"/>
</dbReference>
<name>A0A8C5ZGH5_MARMA</name>
<evidence type="ECO:0000256" key="2">
    <source>
        <dbReference type="ARBA" id="ARBA00005245"/>
    </source>
</evidence>
<keyword evidence="7 11" id="KW-0472">Membrane</keyword>
<keyword evidence="4 11" id="KW-0812">Transmembrane</keyword>
<dbReference type="GeneTree" id="ENSGT00390000018321"/>
<evidence type="ECO:0000313" key="12">
    <source>
        <dbReference type="Ensembl" id="ENSMMMP00000013347.1"/>
    </source>
</evidence>
<evidence type="ECO:0000256" key="3">
    <source>
        <dbReference type="ARBA" id="ARBA00017059"/>
    </source>
</evidence>
<dbReference type="PANTHER" id="PTHR13202">
    <property type="entry name" value="MICROSOMAL SIGNAL PEPTIDASE 12 KDA SUBUNIT"/>
    <property type="match status" value="1"/>
</dbReference>
<reference evidence="12" key="1">
    <citation type="submission" date="2025-08" db="UniProtKB">
        <authorList>
            <consortium name="Ensembl"/>
        </authorList>
    </citation>
    <scope>IDENTIFICATION</scope>
</reference>
<dbReference type="Ensembl" id="ENSMMMT00000015241.1">
    <property type="protein sequence ID" value="ENSMMMP00000013347.1"/>
    <property type="gene ID" value="ENSMMMG00000011909.1"/>
</dbReference>
<evidence type="ECO:0000256" key="11">
    <source>
        <dbReference type="SAM" id="Phobius"/>
    </source>
</evidence>
<comment type="similarity">
    <text evidence="2">Belongs to the SPCS1 family.</text>
</comment>
<evidence type="ECO:0000256" key="6">
    <source>
        <dbReference type="ARBA" id="ARBA00022989"/>
    </source>
</evidence>
<dbReference type="AlphaFoldDB" id="A0A8C5ZGH5"/>
<gene>
    <name evidence="12" type="primary">SPCS1</name>
</gene>
<accession>A0A8C5ZGH5</accession>